<dbReference type="EMBL" id="VICG01000007">
    <property type="protein sequence ID" value="KAA8570084.1"/>
    <property type="molecule type" value="Genomic_DNA"/>
</dbReference>
<evidence type="ECO:0000313" key="2">
    <source>
        <dbReference type="EMBL" id="KAA8570084.1"/>
    </source>
</evidence>
<keyword evidence="3" id="KW-1185">Reference proteome</keyword>
<dbReference type="Proteomes" id="UP000322873">
    <property type="component" value="Unassembled WGS sequence"/>
</dbReference>
<feature type="domain" description="Heterokaryon incompatibility" evidence="1">
    <location>
        <begin position="50"/>
        <end position="191"/>
    </location>
</feature>
<protein>
    <recommendedName>
        <fullName evidence="1">Heterokaryon incompatibility domain-containing protein</fullName>
    </recommendedName>
</protein>
<reference evidence="2 3" key="1">
    <citation type="submission" date="2019-06" db="EMBL/GenBank/DDBJ databases">
        <title>Genome Sequence of the Brown Rot Fungal Pathogen Monilinia fructicola.</title>
        <authorList>
            <person name="De Miccolis Angelini R.M."/>
            <person name="Landi L."/>
            <person name="Abate D."/>
            <person name="Pollastro S."/>
            <person name="Romanazzi G."/>
            <person name="Faretra F."/>
        </authorList>
    </citation>
    <scope>NUCLEOTIDE SEQUENCE [LARGE SCALE GENOMIC DNA]</scope>
    <source>
        <strain evidence="2 3">Mfrc123</strain>
    </source>
</reference>
<dbReference type="Pfam" id="PF26639">
    <property type="entry name" value="Het-6_barrel"/>
    <property type="match status" value="1"/>
</dbReference>
<comment type="caution">
    <text evidence="2">The sequence shown here is derived from an EMBL/GenBank/DDBJ whole genome shotgun (WGS) entry which is preliminary data.</text>
</comment>
<dbReference type="InterPro" id="IPR052895">
    <property type="entry name" value="HetReg/Transcr_Mod"/>
</dbReference>
<sequence>MNQPIDLFEYNVLKCERDEIRLLRILPSISQEDPVHCQLIHTSFHKAPSYRALSYTWGTKIAQEPIIINGKRLPASENLLGALRRLRSQAEDEGNYLWVDAVCIDQSNISERNDQIAKMRIIFQKAQSVPIWIGKEKDNSSLAIQLAKKLNAGSRNQVIAMLHDPSIQDQLMALIILFRRQYWWRIWVIQEVACAKYATVLCGDESISLTELSNTCDILKREEHLLLSIYLKSPSFVRTLTEGGPKGLQLSRYQTPDAIEPPLFELLLSHKSKKSSDPRDKVYALIGISNSRKSYGQIDYSLSVRQVYTHTARHIIHDTRRLDIICVNQRALDSDDLPSWVPNWTRPPQSRQPTIVGLQHSKPQFMASGDSYANVQFLQDGYVLRTTGIVVGRIQKTGLSFRRQLNSRDNNGRGLKVLHEWWNIVVSKKGKSLEDQGAFCRTVSCGNWTFNDDTEYAVRMKAIAVTISEQSPKLGFPLSPLSMAKQTLDEKERLALLISACWTMNRRRLIVSDKGIIGLGPLNSSKEDFMCILPGCRFPVILRKIDDHYTLVGEAYIDAFMYGEGIRGVKNGLYDLETLEIH</sequence>
<dbReference type="VEuPathDB" id="FungiDB:MFRU_005g02300"/>
<evidence type="ECO:0000313" key="3">
    <source>
        <dbReference type="Proteomes" id="UP000322873"/>
    </source>
</evidence>
<dbReference type="InterPro" id="IPR010730">
    <property type="entry name" value="HET"/>
</dbReference>
<proteinExistence type="predicted"/>
<dbReference type="PANTHER" id="PTHR24148">
    <property type="entry name" value="ANKYRIN REPEAT DOMAIN-CONTAINING PROTEIN 39 HOMOLOG-RELATED"/>
    <property type="match status" value="1"/>
</dbReference>
<dbReference type="PANTHER" id="PTHR24148:SF73">
    <property type="entry name" value="HET DOMAIN PROTEIN (AFU_ORTHOLOGUE AFUA_8G01020)"/>
    <property type="match status" value="1"/>
</dbReference>
<dbReference type="Pfam" id="PF06985">
    <property type="entry name" value="HET"/>
    <property type="match status" value="1"/>
</dbReference>
<accession>A0A5M9JKS8</accession>
<organism evidence="2 3">
    <name type="scientific">Monilinia fructicola</name>
    <name type="common">Brown rot fungus</name>
    <name type="synonym">Ciboria fructicola</name>
    <dbReference type="NCBI Taxonomy" id="38448"/>
    <lineage>
        <taxon>Eukaryota</taxon>
        <taxon>Fungi</taxon>
        <taxon>Dikarya</taxon>
        <taxon>Ascomycota</taxon>
        <taxon>Pezizomycotina</taxon>
        <taxon>Leotiomycetes</taxon>
        <taxon>Helotiales</taxon>
        <taxon>Sclerotiniaceae</taxon>
        <taxon>Monilinia</taxon>
    </lineage>
</organism>
<gene>
    <name evidence="2" type="ORF">EYC84_002418</name>
</gene>
<name>A0A5M9JKS8_MONFR</name>
<dbReference type="AlphaFoldDB" id="A0A5M9JKS8"/>
<evidence type="ECO:0000259" key="1">
    <source>
        <dbReference type="Pfam" id="PF06985"/>
    </source>
</evidence>